<dbReference type="InterPro" id="IPR025339">
    <property type="entry name" value="DUF4245"/>
</dbReference>
<protein>
    <recommendedName>
        <fullName evidence="5">DUF4245 domain-containing protein</fullName>
    </recommendedName>
</protein>
<dbReference type="EMBL" id="OCST01000003">
    <property type="protein sequence ID" value="SOE64046.1"/>
    <property type="molecule type" value="Genomic_DNA"/>
</dbReference>
<dbReference type="RefSeq" id="WP_097060462.1">
    <property type="nucleotide sequence ID" value="NZ_BMLC01000001.1"/>
</dbReference>
<dbReference type="Pfam" id="PF14030">
    <property type="entry name" value="DUF4245"/>
    <property type="match status" value="1"/>
</dbReference>
<gene>
    <name evidence="3" type="ORF">SAMN06296378_1318</name>
</gene>
<evidence type="ECO:0000256" key="2">
    <source>
        <dbReference type="SAM" id="Phobius"/>
    </source>
</evidence>
<organism evidence="3 4">
    <name type="scientific">Salinibacterium xinjiangense</name>
    <dbReference type="NCBI Taxonomy" id="386302"/>
    <lineage>
        <taxon>Bacteria</taxon>
        <taxon>Bacillati</taxon>
        <taxon>Actinomycetota</taxon>
        <taxon>Actinomycetes</taxon>
        <taxon>Micrococcales</taxon>
        <taxon>Microbacteriaceae</taxon>
        <taxon>Salinibacterium</taxon>
    </lineage>
</organism>
<keyword evidence="2" id="KW-0812">Transmembrane</keyword>
<feature type="region of interest" description="Disordered" evidence="1">
    <location>
        <begin position="1"/>
        <end position="32"/>
    </location>
</feature>
<name>A0A2C8ZH81_9MICO</name>
<feature type="compositionally biased region" description="Basic and acidic residues" evidence="1">
    <location>
        <begin position="13"/>
        <end position="29"/>
    </location>
</feature>
<sequence length="209" mass="22419">MARKEPAIVAELGRPETPDETAQRKAENSRKHRANQTALNLVGATIASLAIVAFLVIVVVRPAPAPAESIDYVTVASQAQVNTEEPLLAPVLPGSWTANVARFESREQVPTWYIGFVTPKTQFIALNQGIDANPTWKAAVLNNFEETGSIDIAGVTWTEYDHRESSSPGNFAYSLATTSGGSTIVLHGTAEQSEFEALATALAVELTEQ</sequence>
<evidence type="ECO:0000313" key="3">
    <source>
        <dbReference type="EMBL" id="SOE64046.1"/>
    </source>
</evidence>
<keyword evidence="2" id="KW-1133">Transmembrane helix</keyword>
<reference evidence="3 4" key="1">
    <citation type="submission" date="2017-09" db="EMBL/GenBank/DDBJ databases">
        <authorList>
            <person name="Ehlers B."/>
            <person name="Leendertz F.H."/>
        </authorList>
    </citation>
    <scope>NUCLEOTIDE SEQUENCE [LARGE SCALE GENOMIC DNA]</scope>
    <source>
        <strain evidence="3 4">CGMCC 1.05381</strain>
    </source>
</reference>
<keyword evidence="2" id="KW-0472">Membrane</keyword>
<evidence type="ECO:0008006" key="5">
    <source>
        <dbReference type="Google" id="ProtNLM"/>
    </source>
</evidence>
<evidence type="ECO:0000313" key="4">
    <source>
        <dbReference type="Proteomes" id="UP000219440"/>
    </source>
</evidence>
<keyword evidence="4" id="KW-1185">Reference proteome</keyword>
<feature type="transmembrane region" description="Helical" evidence="2">
    <location>
        <begin position="38"/>
        <end position="60"/>
    </location>
</feature>
<dbReference type="OrthoDB" id="4801970at2"/>
<dbReference type="Proteomes" id="UP000219440">
    <property type="component" value="Unassembled WGS sequence"/>
</dbReference>
<evidence type="ECO:0000256" key="1">
    <source>
        <dbReference type="SAM" id="MobiDB-lite"/>
    </source>
</evidence>
<dbReference type="AlphaFoldDB" id="A0A2C8ZH81"/>
<accession>A0A2C8ZH81</accession>
<proteinExistence type="predicted"/>